<sequence>MCIFSIYKLIDFSRFSIFLIAPIMTSFYKLFLRTHI</sequence>
<proteinExistence type="predicted"/>
<evidence type="ECO:0000313" key="2">
    <source>
        <dbReference type="EMBL" id="JAH00377.1"/>
    </source>
</evidence>
<keyword evidence="1" id="KW-0812">Transmembrane</keyword>
<reference evidence="2" key="1">
    <citation type="submission" date="2014-11" db="EMBL/GenBank/DDBJ databases">
        <authorList>
            <person name="Amaro Gonzalez C."/>
        </authorList>
    </citation>
    <scope>NUCLEOTIDE SEQUENCE</scope>
</reference>
<keyword evidence="1" id="KW-1133">Transmembrane helix</keyword>
<dbReference type="AlphaFoldDB" id="A0A0E9P7W4"/>
<evidence type="ECO:0000256" key="1">
    <source>
        <dbReference type="SAM" id="Phobius"/>
    </source>
</evidence>
<protein>
    <submittedName>
        <fullName evidence="2">Uncharacterized protein</fullName>
    </submittedName>
</protein>
<organism evidence="2">
    <name type="scientific">Anguilla anguilla</name>
    <name type="common">European freshwater eel</name>
    <name type="synonym">Muraena anguilla</name>
    <dbReference type="NCBI Taxonomy" id="7936"/>
    <lineage>
        <taxon>Eukaryota</taxon>
        <taxon>Metazoa</taxon>
        <taxon>Chordata</taxon>
        <taxon>Craniata</taxon>
        <taxon>Vertebrata</taxon>
        <taxon>Euteleostomi</taxon>
        <taxon>Actinopterygii</taxon>
        <taxon>Neopterygii</taxon>
        <taxon>Teleostei</taxon>
        <taxon>Anguilliformes</taxon>
        <taxon>Anguillidae</taxon>
        <taxon>Anguilla</taxon>
    </lineage>
</organism>
<keyword evidence="1" id="KW-0472">Membrane</keyword>
<reference evidence="2" key="2">
    <citation type="journal article" date="2015" name="Fish Shellfish Immunol.">
        <title>Early steps in the European eel (Anguilla anguilla)-Vibrio vulnificus interaction in the gills: Role of the RtxA13 toxin.</title>
        <authorList>
            <person name="Callol A."/>
            <person name="Pajuelo D."/>
            <person name="Ebbesson L."/>
            <person name="Teles M."/>
            <person name="MacKenzie S."/>
            <person name="Amaro C."/>
        </authorList>
    </citation>
    <scope>NUCLEOTIDE SEQUENCE</scope>
</reference>
<accession>A0A0E9P7W4</accession>
<dbReference type="EMBL" id="GBXM01108200">
    <property type="protein sequence ID" value="JAH00377.1"/>
    <property type="molecule type" value="Transcribed_RNA"/>
</dbReference>
<name>A0A0E9P7W4_ANGAN</name>
<feature type="transmembrane region" description="Helical" evidence="1">
    <location>
        <begin position="12"/>
        <end position="32"/>
    </location>
</feature>